<evidence type="ECO:0000256" key="2">
    <source>
        <dbReference type="SAM" id="Phobius"/>
    </source>
</evidence>
<dbReference type="RefSeq" id="WP_242690049.1">
    <property type="nucleotide sequence ID" value="NZ_JAFNAW010000014.1"/>
</dbReference>
<accession>A0ABV7IDE8</accession>
<feature type="transmembrane region" description="Helical" evidence="2">
    <location>
        <begin position="205"/>
        <end position="226"/>
    </location>
</feature>
<feature type="domain" description="Zinc finger/thioredoxin putative" evidence="3">
    <location>
        <begin position="6"/>
        <end position="38"/>
    </location>
</feature>
<feature type="compositionally biased region" description="Pro residues" evidence="1">
    <location>
        <begin position="156"/>
        <end position="168"/>
    </location>
</feature>
<gene>
    <name evidence="4" type="ORF">ACFOD7_00555</name>
</gene>
<sequence length="255" mass="26987">MAEIRLVCPGCAAEYRVPETAIPPEGREVECSGCGNVWVATAQPARTALAGFPALAPTEVPADLPRLSRRLPDTVLDILRDEVEHERRARAAETGTTPPAAGPAAPPRPVADPEWPATTITRHVDSRPAGTASTMPPPRPVAEAPARPPRQVAPEPVKPLPKSLPKPENPSAQEKQASPVERPSPSTPVQAPAVRRARAGYAAGFSLAALPAAACVALYLLAPILADRGAFGESLMQLRGQVDEARLWLQDRARP</sequence>
<dbReference type="Pfam" id="PF13717">
    <property type="entry name" value="Zn_ribbon_4"/>
    <property type="match status" value="1"/>
</dbReference>
<feature type="region of interest" description="Disordered" evidence="1">
    <location>
        <begin position="87"/>
        <end position="192"/>
    </location>
</feature>
<keyword evidence="5" id="KW-1185">Reference proteome</keyword>
<protein>
    <submittedName>
        <fullName evidence="4">Zinc-ribbon domain-containing protein</fullName>
    </submittedName>
</protein>
<keyword evidence="2" id="KW-0472">Membrane</keyword>
<evidence type="ECO:0000313" key="5">
    <source>
        <dbReference type="Proteomes" id="UP001595557"/>
    </source>
</evidence>
<name>A0ABV7IDE8_9RHOB</name>
<reference evidence="5" key="1">
    <citation type="journal article" date="2019" name="Int. J. Syst. Evol. Microbiol.">
        <title>The Global Catalogue of Microorganisms (GCM) 10K type strain sequencing project: providing services to taxonomists for standard genome sequencing and annotation.</title>
        <authorList>
            <consortium name="The Broad Institute Genomics Platform"/>
            <consortium name="The Broad Institute Genome Sequencing Center for Infectious Disease"/>
            <person name="Wu L."/>
            <person name="Ma J."/>
        </authorList>
    </citation>
    <scope>NUCLEOTIDE SEQUENCE [LARGE SCALE GENOMIC DNA]</scope>
    <source>
        <strain evidence="5">KCTC 52239</strain>
    </source>
</reference>
<feature type="compositionally biased region" description="Pro residues" evidence="1">
    <location>
        <begin position="100"/>
        <end position="110"/>
    </location>
</feature>
<dbReference type="NCBIfam" id="TIGR02098">
    <property type="entry name" value="MJ0042_CXXC"/>
    <property type="match status" value="1"/>
</dbReference>
<keyword evidence="2" id="KW-0812">Transmembrane</keyword>
<proteinExistence type="predicted"/>
<keyword evidence="2" id="KW-1133">Transmembrane helix</keyword>
<organism evidence="4 5">
    <name type="scientific">Paracoccus fontiphilus</name>
    <dbReference type="NCBI Taxonomy" id="1815556"/>
    <lineage>
        <taxon>Bacteria</taxon>
        <taxon>Pseudomonadati</taxon>
        <taxon>Pseudomonadota</taxon>
        <taxon>Alphaproteobacteria</taxon>
        <taxon>Rhodobacterales</taxon>
        <taxon>Paracoccaceae</taxon>
        <taxon>Paracoccus</taxon>
    </lineage>
</organism>
<evidence type="ECO:0000259" key="3">
    <source>
        <dbReference type="Pfam" id="PF13717"/>
    </source>
</evidence>
<feature type="compositionally biased region" description="Low complexity" evidence="1">
    <location>
        <begin position="141"/>
        <end position="155"/>
    </location>
</feature>
<dbReference type="Proteomes" id="UP001595557">
    <property type="component" value="Unassembled WGS sequence"/>
</dbReference>
<evidence type="ECO:0000256" key="1">
    <source>
        <dbReference type="SAM" id="MobiDB-lite"/>
    </source>
</evidence>
<comment type="caution">
    <text evidence="4">The sequence shown here is derived from an EMBL/GenBank/DDBJ whole genome shotgun (WGS) entry which is preliminary data.</text>
</comment>
<evidence type="ECO:0000313" key="4">
    <source>
        <dbReference type="EMBL" id="MFC3166537.1"/>
    </source>
</evidence>
<dbReference type="EMBL" id="JBHRTE010000003">
    <property type="protein sequence ID" value="MFC3166537.1"/>
    <property type="molecule type" value="Genomic_DNA"/>
</dbReference>
<dbReference type="InterPro" id="IPR011723">
    <property type="entry name" value="Znf/thioredoxin_put"/>
</dbReference>